<proteinExistence type="predicted"/>
<dbReference type="RefSeq" id="WP_344651503.1">
    <property type="nucleotide sequence ID" value="NZ_BAAAGX010000020.1"/>
</dbReference>
<evidence type="ECO:0000256" key="1">
    <source>
        <dbReference type="SAM" id="MobiDB-lite"/>
    </source>
</evidence>
<name>A0ABN0US96_9ACTN</name>
<keyword evidence="3" id="KW-1185">Reference proteome</keyword>
<evidence type="ECO:0000313" key="3">
    <source>
        <dbReference type="Proteomes" id="UP001500967"/>
    </source>
</evidence>
<feature type="compositionally biased region" description="Basic and acidic residues" evidence="1">
    <location>
        <begin position="26"/>
        <end position="44"/>
    </location>
</feature>
<organism evidence="2 3">
    <name type="scientific">Cryptosporangium japonicum</name>
    <dbReference type="NCBI Taxonomy" id="80872"/>
    <lineage>
        <taxon>Bacteria</taxon>
        <taxon>Bacillati</taxon>
        <taxon>Actinomycetota</taxon>
        <taxon>Actinomycetes</taxon>
        <taxon>Cryptosporangiales</taxon>
        <taxon>Cryptosporangiaceae</taxon>
        <taxon>Cryptosporangium</taxon>
    </lineage>
</organism>
<reference evidence="2 3" key="1">
    <citation type="journal article" date="2019" name="Int. J. Syst. Evol. Microbiol.">
        <title>The Global Catalogue of Microorganisms (GCM) 10K type strain sequencing project: providing services to taxonomists for standard genome sequencing and annotation.</title>
        <authorList>
            <consortium name="The Broad Institute Genomics Platform"/>
            <consortium name="The Broad Institute Genome Sequencing Center for Infectious Disease"/>
            <person name="Wu L."/>
            <person name="Ma J."/>
        </authorList>
    </citation>
    <scope>NUCLEOTIDE SEQUENCE [LARGE SCALE GENOMIC DNA]</scope>
    <source>
        <strain evidence="2 3">JCM 10425</strain>
    </source>
</reference>
<feature type="region of interest" description="Disordered" evidence="1">
    <location>
        <begin position="17"/>
        <end position="44"/>
    </location>
</feature>
<protein>
    <submittedName>
        <fullName evidence="2">Uncharacterized protein</fullName>
    </submittedName>
</protein>
<dbReference type="EMBL" id="BAAAGX010000020">
    <property type="protein sequence ID" value="GAA0259941.1"/>
    <property type="molecule type" value="Genomic_DNA"/>
</dbReference>
<evidence type="ECO:0000313" key="2">
    <source>
        <dbReference type="EMBL" id="GAA0259941.1"/>
    </source>
</evidence>
<accession>A0ABN0US96</accession>
<comment type="caution">
    <text evidence="2">The sequence shown here is derived from an EMBL/GenBank/DDBJ whole genome shotgun (WGS) entry which is preliminary data.</text>
</comment>
<sequence>MSVGTVGAVSLSSLYAPARSTGTSARVEEANRAVKADQQQVEERKAEAEKKAMAAQQAASELKAARAAVAKDQAELNQAKSRAQFDVYT</sequence>
<gene>
    <name evidence="2" type="ORF">GCM10009539_51680</name>
</gene>
<dbReference type="Proteomes" id="UP001500967">
    <property type="component" value="Unassembled WGS sequence"/>
</dbReference>